<name>A0ABD1KZH3_9TELE</name>
<organism evidence="4 5">
    <name type="scientific">Coilia grayii</name>
    <name type="common">Gray's grenadier anchovy</name>
    <dbReference type="NCBI Taxonomy" id="363190"/>
    <lineage>
        <taxon>Eukaryota</taxon>
        <taxon>Metazoa</taxon>
        <taxon>Chordata</taxon>
        <taxon>Craniata</taxon>
        <taxon>Vertebrata</taxon>
        <taxon>Euteleostomi</taxon>
        <taxon>Actinopterygii</taxon>
        <taxon>Neopterygii</taxon>
        <taxon>Teleostei</taxon>
        <taxon>Clupei</taxon>
        <taxon>Clupeiformes</taxon>
        <taxon>Clupeoidei</taxon>
        <taxon>Engraulidae</taxon>
        <taxon>Coilinae</taxon>
        <taxon>Coilia</taxon>
    </lineage>
</organism>
<accession>A0ABD1KZH3</accession>
<evidence type="ECO:0000256" key="1">
    <source>
        <dbReference type="ARBA" id="ARBA00001968"/>
    </source>
</evidence>
<dbReference type="InterPro" id="IPR027806">
    <property type="entry name" value="HARBI1_dom"/>
</dbReference>
<comment type="cofactor">
    <cofactor evidence="1">
        <name>a divalent metal cation</name>
        <dbReference type="ChEBI" id="CHEBI:60240"/>
    </cofactor>
</comment>
<comment type="caution">
    <text evidence="4">The sequence shown here is derived from an EMBL/GenBank/DDBJ whole genome shotgun (WGS) entry which is preliminary data.</text>
</comment>
<dbReference type="Pfam" id="PF13359">
    <property type="entry name" value="DDE_Tnp_4"/>
    <property type="match status" value="1"/>
</dbReference>
<sequence length="133" mass="15209">MGLIDGTHIPILPPSDGYRDFINRKGWPSYVLQAVVDDRCCFWNISCRMPGSAHDANVLSQSDLYKRAHLLPQYVRTIEGQDIPLFLIGDPAYPLLSWLMKGYKNSHAYLQNRSLSILTSVLPEWELRTPMEC</sequence>
<dbReference type="GO" id="GO:0046872">
    <property type="term" value="F:metal ion binding"/>
    <property type="evidence" value="ECO:0007669"/>
    <property type="project" value="UniProtKB-KW"/>
</dbReference>
<proteinExistence type="predicted"/>
<dbReference type="Proteomes" id="UP001591681">
    <property type="component" value="Unassembled WGS sequence"/>
</dbReference>
<dbReference type="EMBL" id="JBHFQA010000001">
    <property type="protein sequence ID" value="KAL2104391.1"/>
    <property type="molecule type" value="Genomic_DNA"/>
</dbReference>
<evidence type="ECO:0000259" key="3">
    <source>
        <dbReference type="Pfam" id="PF13359"/>
    </source>
</evidence>
<keyword evidence="2" id="KW-0479">Metal-binding</keyword>
<gene>
    <name evidence="4" type="ORF">ACEWY4_001259</name>
</gene>
<evidence type="ECO:0000313" key="4">
    <source>
        <dbReference type="EMBL" id="KAL2104391.1"/>
    </source>
</evidence>
<protein>
    <recommendedName>
        <fullName evidence="3">DDE Tnp4 domain-containing protein</fullName>
    </recommendedName>
</protein>
<dbReference type="AlphaFoldDB" id="A0ABD1KZH3"/>
<evidence type="ECO:0000256" key="2">
    <source>
        <dbReference type="ARBA" id="ARBA00022723"/>
    </source>
</evidence>
<reference evidence="4 5" key="1">
    <citation type="submission" date="2024-09" db="EMBL/GenBank/DDBJ databases">
        <title>A chromosome-level genome assembly of Gray's grenadier anchovy, Coilia grayii.</title>
        <authorList>
            <person name="Fu Z."/>
        </authorList>
    </citation>
    <scope>NUCLEOTIDE SEQUENCE [LARGE SCALE GENOMIC DNA]</scope>
    <source>
        <strain evidence="4">G4</strain>
        <tissue evidence="4">Muscle</tissue>
    </source>
</reference>
<feature type="domain" description="DDE Tnp4" evidence="3">
    <location>
        <begin position="4"/>
        <end position="105"/>
    </location>
</feature>
<keyword evidence="5" id="KW-1185">Reference proteome</keyword>
<evidence type="ECO:0000313" key="5">
    <source>
        <dbReference type="Proteomes" id="UP001591681"/>
    </source>
</evidence>